<feature type="domain" description="HTH lysR-type" evidence="5">
    <location>
        <begin position="5"/>
        <end position="62"/>
    </location>
</feature>
<dbReference type="PANTHER" id="PTHR30537:SF74">
    <property type="entry name" value="HTH-TYPE TRANSCRIPTIONAL REGULATOR TRPI"/>
    <property type="match status" value="1"/>
</dbReference>
<dbReference type="Gene3D" id="3.40.190.10">
    <property type="entry name" value="Periplasmic binding protein-like II"/>
    <property type="match status" value="2"/>
</dbReference>
<dbReference type="PROSITE" id="PS50931">
    <property type="entry name" value="HTH_LYSR"/>
    <property type="match status" value="1"/>
</dbReference>
<evidence type="ECO:0000256" key="2">
    <source>
        <dbReference type="ARBA" id="ARBA00023015"/>
    </source>
</evidence>
<dbReference type="InterPro" id="IPR000847">
    <property type="entry name" value="LysR_HTH_N"/>
</dbReference>
<dbReference type="SUPFAM" id="SSF46785">
    <property type="entry name" value="Winged helix' DNA-binding domain"/>
    <property type="match status" value="1"/>
</dbReference>
<dbReference type="InterPro" id="IPR058163">
    <property type="entry name" value="LysR-type_TF_proteobact-type"/>
</dbReference>
<gene>
    <name evidence="6" type="ORF">GCM10007392_37020</name>
</gene>
<accession>A0A918KJB1</accession>
<evidence type="ECO:0000256" key="1">
    <source>
        <dbReference type="ARBA" id="ARBA00009437"/>
    </source>
</evidence>
<dbReference type="GO" id="GO:0043565">
    <property type="term" value="F:sequence-specific DNA binding"/>
    <property type="evidence" value="ECO:0007669"/>
    <property type="project" value="TreeGrafter"/>
</dbReference>
<dbReference type="Gene3D" id="1.10.10.10">
    <property type="entry name" value="Winged helix-like DNA-binding domain superfamily/Winged helix DNA-binding domain"/>
    <property type="match status" value="1"/>
</dbReference>
<evidence type="ECO:0000256" key="3">
    <source>
        <dbReference type="ARBA" id="ARBA00023125"/>
    </source>
</evidence>
<dbReference type="GO" id="GO:0003700">
    <property type="term" value="F:DNA-binding transcription factor activity"/>
    <property type="evidence" value="ECO:0007669"/>
    <property type="project" value="InterPro"/>
</dbReference>
<reference evidence="6" key="2">
    <citation type="submission" date="2020-09" db="EMBL/GenBank/DDBJ databases">
        <authorList>
            <person name="Sun Q."/>
            <person name="Kim S."/>
        </authorList>
    </citation>
    <scope>NUCLEOTIDE SEQUENCE</scope>
    <source>
        <strain evidence="6">KCTC 22169</strain>
    </source>
</reference>
<dbReference type="SUPFAM" id="SSF53850">
    <property type="entry name" value="Periplasmic binding protein-like II"/>
    <property type="match status" value="1"/>
</dbReference>
<evidence type="ECO:0000259" key="5">
    <source>
        <dbReference type="PROSITE" id="PS50931"/>
    </source>
</evidence>
<keyword evidence="2" id="KW-0805">Transcription regulation</keyword>
<keyword evidence="7" id="KW-1185">Reference proteome</keyword>
<dbReference type="InterPro" id="IPR036388">
    <property type="entry name" value="WH-like_DNA-bd_sf"/>
</dbReference>
<comment type="caution">
    <text evidence="6">The sequence shown here is derived from an EMBL/GenBank/DDBJ whole genome shotgun (WGS) entry which is preliminary data.</text>
</comment>
<sequence length="295" mass="33122">MRNLPPLNSLKAFEAAARLESMNKAADELCVTHGAISRQVSQLESWLDVRLFERAGRQVRLTPVGKTYQQALTSSLDWIERETERVLNAYRAPALGIVTTHTFANRWLMKRLPDFQQRHPDVDIRITLDQSRTRLGHDGIDVGIRMGRGPWPECDCLPLMNDRLIVVCSPALIEPHSSGMTLDAIQDFPLLHDQDPDAQWSRMIPALRANAKNGSGTRLASTDLVLTHAVQGQGMALVSERMAETELATGQLIQPVSESIELGQYHWLVAPLGQIDQPIISDFTHWLRKQTAELR</sequence>
<keyword evidence="3" id="KW-0238">DNA-binding</keyword>
<dbReference type="EMBL" id="BMXR01000010">
    <property type="protein sequence ID" value="GGX65989.1"/>
    <property type="molecule type" value="Genomic_DNA"/>
</dbReference>
<dbReference type="CDD" id="cd08432">
    <property type="entry name" value="PBP2_GcdR_TrpI_HvrB_AmpR_like"/>
    <property type="match status" value="1"/>
</dbReference>
<dbReference type="PANTHER" id="PTHR30537">
    <property type="entry name" value="HTH-TYPE TRANSCRIPTIONAL REGULATOR"/>
    <property type="match status" value="1"/>
</dbReference>
<dbReference type="Proteomes" id="UP000626148">
    <property type="component" value="Unassembled WGS sequence"/>
</dbReference>
<proteinExistence type="inferred from homology"/>
<protein>
    <submittedName>
        <fullName evidence="6">Transcriptional regulator</fullName>
    </submittedName>
</protein>
<reference evidence="6" key="1">
    <citation type="journal article" date="2014" name="Int. J. Syst. Evol. Microbiol.">
        <title>Complete genome sequence of Corynebacterium casei LMG S-19264T (=DSM 44701T), isolated from a smear-ripened cheese.</title>
        <authorList>
            <consortium name="US DOE Joint Genome Institute (JGI-PGF)"/>
            <person name="Walter F."/>
            <person name="Albersmeier A."/>
            <person name="Kalinowski J."/>
            <person name="Ruckert C."/>
        </authorList>
    </citation>
    <scope>NUCLEOTIDE SEQUENCE</scope>
    <source>
        <strain evidence="6">KCTC 22169</strain>
    </source>
</reference>
<dbReference type="InterPro" id="IPR036390">
    <property type="entry name" value="WH_DNA-bd_sf"/>
</dbReference>
<dbReference type="InterPro" id="IPR005119">
    <property type="entry name" value="LysR_subst-bd"/>
</dbReference>
<evidence type="ECO:0000313" key="6">
    <source>
        <dbReference type="EMBL" id="GGX65989.1"/>
    </source>
</evidence>
<dbReference type="FunFam" id="1.10.10.10:FF:000038">
    <property type="entry name" value="Glycine cleavage system transcriptional activator"/>
    <property type="match status" value="1"/>
</dbReference>
<evidence type="ECO:0000313" key="7">
    <source>
        <dbReference type="Proteomes" id="UP000626148"/>
    </source>
</evidence>
<dbReference type="Pfam" id="PF03466">
    <property type="entry name" value="LysR_substrate"/>
    <property type="match status" value="1"/>
</dbReference>
<evidence type="ECO:0000256" key="4">
    <source>
        <dbReference type="ARBA" id="ARBA00023163"/>
    </source>
</evidence>
<dbReference type="RefSeq" id="WP_189611473.1">
    <property type="nucleotide sequence ID" value="NZ_BMXR01000010.1"/>
</dbReference>
<comment type="similarity">
    <text evidence="1">Belongs to the LysR transcriptional regulatory family.</text>
</comment>
<dbReference type="Pfam" id="PF00126">
    <property type="entry name" value="HTH_1"/>
    <property type="match status" value="1"/>
</dbReference>
<dbReference type="GO" id="GO:0006351">
    <property type="term" value="P:DNA-templated transcription"/>
    <property type="evidence" value="ECO:0007669"/>
    <property type="project" value="TreeGrafter"/>
</dbReference>
<name>A0A918KJB1_9GAMM</name>
<organism evidence="6 7">
    <name type="scientific">Saccharospirillum salsuginis</name>
    <dbReference type="NCBI Taxonomy" id="418750"/>
    <lineage>
        <taxon>Bacteria</taxon>
        <taxon>Pseudomonadati</taxon>
        <taxon>Pseudomonadota</taxon>
        <taxon>Gammaproteobacteria</taxon>
        <taxon>Oceanospirillales</taxon>
        <taxon>Saccharospirillaceae</taxon>
        <taxon>Saccharospirillum</taxon>
    </lineage>
</organism>
<keyword evidence="4" id="KW-0804">Transcription</keyword>
<dbReference type="AlphaFoldDB" id="A0A918KJB1"/>